<gene>
    <name evidence="1" type="ORF">KME25_28345</name>
</gene>
<sequence>MRNPRPIGDRELRLIELFCNCRLEMTPRQFYEKWGVTYEQIAQLCRCDITTVNRWFQRGRHYQPPRHYHKWYLALADVFLECYEDIPDTLLNRLCLGW</sequence>
<reference evidence="1" key="1">
    <citation type="submission" date="2021-05" db="EMBL/GenBank/DDBJ databases">
        <authorList>
            <person name="Pietrasiak N."/>
            <person name="Ward R."/>
            <person name="Stajich J.E."/>
            <person name="Kurbessoian T."/>
        </authorList>
    </citation>
    <scope>NUCLEOTIDE SEQUENCE</scope>
    <source>
        <strain evidence="1">CPER-KK1</strain>
    </source>
</reference>
<evidence type="ECO:0000313" key="2">
    <source>
        <dbReference type="Proteomes" id="UP000753908"/>
    </source>
</evidence>
<name>A0A951PSY1_9CYAN</name>
<organism evidence="1 2">
    <name type="scientific">Symplocastrum torsivum CPER-KK1</name>
    <dbReference type="NCBI Taxonomy" id="450513"/>
    <lineage>
        <taxon>Bacteria</taxon>
        <taxon>Bacillati</taxon>
        <taxon>Cyanobacteriota</taxon>
        <taxon>Cyanophyceae</taxon>
        <taxon>Oscillatoriophycideae</taxon>
        <taxon>Oscillatoriales</taxon>
        <taxon>Microcoleaceae</taxon>
        <taxon>Symplocastrum</taxon>
    </lineage>
</organism>
<proteinExistence type="predicted"/>
<comment type="caution">
    <text evidence="1">The sequence shown here is derived from an EMBL/GenBank/DDBJ whole genome shotgun (WGS) entry which is preliminary data.</text>
</comment>
<dbReference type="Proteomes" id="UP000753908">
    <property type="component" value="Unassembled WGS sequence"/>
</dbReference>
<accession>A0A951PSY1</accession>
<protein>
    <submittedName>
        <fullName evidence="1">Helix-turn-helix domain-containing protein</fullName>
    </submittedName>
</protein>
<dbReference type="EMBL" id="JAHHIF010000059">
    <property type="protein sequence ID" value="MBW4548319.1"/>
    <property type="molecule type" value="Genomic_DNA"/>
</dbReference>
<dbReference type="AlphaFoldDB" id="A0A951PSY1"/>
<reference evidence="1" key="2">
    <citation type="journal article" date="2022" name="Microbiol. Resour. Announc.">
        <title>Metagenome Sequencing to Explore Phylogenomics of Terrestrial Cyanobacteria.</title>
        <authorList>
            <person name="Ward R.D."/>
            <person name="Stajich J.E."/>
            <person name="Johansen J.R."/>
            <person name="Huntemann M."/>
            <person name="Clum A."/>
            <person name="Foster B."/>
            <person name="Foster B."/>
            <person name="Roux S."/>
            <person name="Palaniappan K."/>
            <person name="Varghese N."/>
            <person name="Mukherjee S."/>
            <person name="Reddy T.B.K."/>
            <person name="Daum C."/>
            <person name="Copeland A."/>
            <person name="Chen I.A."/>
            <person name="Ivanova N.N."/>
            <person name="Kyrpides N.C."/>
            <person name="Shapiro N."/>
            <person name="Eloe-Fadrosh E.A."/>
            <person name="Pietrasiak N."/>
        </authorList>
    </citation>
    <scope>NUCLEOTIDE SEQUENCE</scope>
    <source>
        <strain evidence="1">CPER-KK1</strain>
    </source>
</reference>
<evidence type="ECO:0000313" key="1">
    <source>
        <dbReference type="EMBL" id="MBW4548319.1"/>
    </source>
</evidence>